<dbReference type="PANTHER" id="PTHR30482:SF17">
    <property type="entry name" value="ABC TRANSPORTER ATP-BINDING PROTEIN"/>
    <property type="match status" value="1"/>
</dbReference>
<evidence type="ECO:0000256" key="6">
    <source>
        <dbReference type="SAM" id="Phobius"/>
    </source>
</evidence>
<dbReference type="PANTHER" id="PTHR30482">
    <property type="entry name" value="HIGH-AFFINITY BRANCHED-CHAIN AMINO ACID TRANSPORT SYSTEM PERMEASE"/>
    <property type="match status" value="1"/>
</dbReference>
<evidence type="ECO:0000256" key="2">
    <source>
        <dbReference type="ARBA" id="ARBA00022475"/>
    </source>
</evidence>
<feature type="transmembrane region" description="Helical" evidence="6">
    <location>
        <begin position="161"/>
        <end position="184"/>
    </location>
</feature>
<comment type="subcellular location">
    <subcellularLocation>
        <location evidence="1">Cell membrane</location>
        <topology evidence="1">Multi-pass membrane protein</topology>
    </subcellularLocation>
</comment>
<feature type="transmembrane region" description="Helical" evidence="6">
    <location>
        <begin position="247"/>
        <end position="270"/>
    </location>
</feature>
<reference evidence="8" key="1">
    <citation type="submission" date="2016-10" db="EMBL/GenBank/DDBJ databases">
        <authorList>
            <person name="Varghese N."/>
            <person name="Submissions S."/>
        </authorList>
    </citation>
    <scope>NUCLEOTIDE SEQUENCE [LARGE SCALE GENOMIC DNA]</scope>
    <source>
        <strain evidence="8">CGMCC 1.7655</strain>
    </source>
</reference>
<dbReference type="InterPro" id="IPR001851">
    <property type="entry name" value="ABC_transp_permease"/>
</dbReference>
<sequence>MFRHTSLRFWALGLIAAAAVLRALTAEYFGVEMVAEIAILAILVIALDMVAGFGGMVSLCHGALMGAGAYAYAMLTVKVGLAPSAAFAGAIAITGAASWLIGAVCGRSHGIYFIMATLAFGQMGYSLVFEQPVFGGDDGVSGVPRIDLSLIGLDLNDPRTFAFACLFVLGLVYWFATHVLQAGLGRTLTGIMHNEQRMRALGVNVWRIKADMFGLSGMIAAAAGALAAQHVMFVSPGLLNWTVSGEALVVVILGGLGTIIGPVIGAIAFVMLKHEVSAHTDYWHLVVGLILIAVVMSRANGIFGWLEQRLSRARPSSARDVIAHQVRKDLAAQGALEDA</sequence>
<keyword evidence="4 6" id="KW-1133">Transmembrane helix</keyword>
<feature type="transmembrane region" description="Helical" evidence="6">
    <location>
        <begin position="282"/>
        <end position="306"/>
    </location>
</feature>
<gene>
    <name evidence="7" type="ORF">SAMN04487971_103104</name>
</gene>
<dbReference type="EMBL" id="FNGE01000003">
    <property type="protein sequence ID" value="SDK78832.1"/>
    <property type="molecule type" value="Genomic_DNA"/>
</dbReference>
<dbReference type="InterPro" id="IPR043428">
    <property type="entry name" value="LivM-like"/>
</dbReference>
<dbReference type="Proteomes" id="UP000199555">
    <property type="component" value="Unassembled WGS sequence"/>
</dbReference>
<evidence type="ECO:0000256" key="5">
    <source>
        <dbReference type="ARBA" id="ARBA00023136"/>
    </source>
</evidence>
<name>A0A1G9ERL6_9RHOB</name>
<evidence type="ECO:0000256" key="4">
    <source>
        <dbReference type="ARBA" id="ARBA00022989"/>
    </source>
</evidence>
<dbReference type="CDD" id="cd06581">
    <property type="entry name" value="TM_PBP1_LivM_like"/>
    <property type="match status" value="1"/>
</dbReference>
<keyword evidence="5 6" id="KW-0472">Membrane</keyword>
<evidence type="ECO:0000313" key="8">
    <source>
        <dbReference type="Proteomes" id="UP000199555"/>
    </source>
</evidence>
<dbReference type="OrthoDB" id="9804361at2"/>
<dbReference type="GO" id="GO:0005886">
    <property type="term" value="C:plasma membrane"/>
    <property type="evidence" value="ECO:0007669"/>
    <property type="project" value="UniProtKB-SubCell"/>
</dbReference>
<evidence type="ECO:0000256" key="1">
    <source>
        <dbReference type="ARBA" id="ARBA00004651"/>
    </source>
</evidence>
<dbReference type="GO" id="GO:0015658">
    <property type="term" value="F:branched-chain amino acid transmembrane transporter activity"/>
    <property type="evidence" value="ECO:0007669"/>
    <property type="project" value="InterPro"/>
</dbReference>
<organism evidence="7 8">
    <name type="scientific">Paracoccus chinensis</name>
    <dbReference type="NCBI Taxonomy" id="525640"/>
    <lineage>
        <taxon>Bacteria</taxon>
        <taxon>Pseudomonadati</taxon>
        <taxon>Pseudomonadota</taxon>
        <taxon>Alphaproteobacteria</taxon>
        <taxon>Rhodobacterales</taxon>
        <taxon>Paracoccaceae</taxon>
        <taxon>Paracoccus</taxon>
    </lineage>
</organism>
<dbReference type="STRING" id="525640.SAMN04487971_103104"/>
<feature type="transmembrane region" description="Helical" evidence="6">
    <location>
        <begin position="35"/>
        <end position="55"/>
    </location>
</feature>
<proteinExistence type="predicted"/>
<evidence type="ECO:0000313" key="7">
    <source>
        <dbReference type="EMBL" id="SDK78832.1"/>
    </source>
</evidence>
<protein>
    <submittedName>
        <fullName evidence="7">Amino acid/amide ABC transporter membrane protein 2, HAAT family</fullName>
    </submittedName>
</protein>
<dbReference type="Pfam" id="PF02653">
    <property type="entry name" value="BPD_transp_2"/>
    <property type="match status" value="1"/>
</dbReference>
<evidence type="ECO:0000256" key="3">
    <source>
        <dbReference type="ARBA" id="ARBA00022692"/>
    </source>
</evidence>
<accession>A0A1G9ERL6</accession>
<feature type="transmembrane region" description="Helical" evidence="6">
    <location>
        <begin position="62"/>
        <end position="79"/>
    </location>
</feature>
<keyword evidence="3 6" id="KW-0812">Transmembrane</keyword>
<dbReference type="AlphaFoldDB" id="A0A1G9ERL6"/>
<feature type="transmembrane region" description="Helical" evidence="6">
    <location>
        <begin position="85"/>
        <end position="104"/>
    </location>
</feature>
<keyword evidence="2" id="KW-1003">Cell membrane</keyword>
<feature type="transmembrane region" description="Helical" evidence="6">
    <location>
        <begin position="205"/>
        <end position="227"/>
    </location>
</feature>
<keyword evidence="8" id="KW-1185">Reference proteome</keyword>
<feature type="transmembrane region" description="Helical" evidence="6">
    <location>
        <begin position="111"/>
        <end position="129"/>
    </location>
</feature>
<dbReference type="RefSeq" id="WP_090753308.1">
    <property type="nucleotide sequence ID" value="NZ_FNGE01000003.1"/>
</dbReference>